<reference evidence="1 2" key="1">
    <citation type="journal article" date="2019" name="Int. J. Syst. Evol. Microbiol.">
        <title>The Global Catalogue of Microorganisms (GCM) 10K type strain sequencing project: providing services to taxonomists for standard genome sequencing and annotation.</title>
        <authorList>
            <consortium name="The Broad Institute Genomics Platform"/>
            <consortium name="The Broad Institute Genome Sequencing Center for Infectious Disease"/>
            <person name="Wu L."/>
            <person name="Ma J."/>
        </authorList>
    </citation>
    <scope>NUCLEOTIDE SEQUENCE [LARGE SCALE GENOMIC DNA]</scope>
    <source>
        <strain evidence="1 2">JCM 6485</strain>
    </source>
</reference>
<proteinExistence type="predicted"/>
<protein>
    <submittedName>
        <fullName evidence="1">Uncharacterized protein</fullName>
    </submittedName>
</protein>
<comment type="caution">
    <text evidence="1">The sequence shown here is derived from an EMBL/GenBank/DDBJ whole genome shotgun (WGS) entry which is preliminary data.</text>
</comment>
<evidence type="ECO:0000313" key="1">
    <source>
        <dbReference type="EMBL" id="GAA0860040.1"/>
    </source>
</evidence>
<accession>A0ABN1LTI8</accession>
<gene>
    <name evidence="1" type="ORF">GCM10008916_24590</name>
</gene>
<evidence type="ECO:0000313" key="2">
    <source>
        <dbReference type="Proteomes" id="UP001501764"/>
    </source>
</evidence>
<organism evidence="1 2">
    <name type="scientific">Clostridium nitritogenes</name>
    <dbReference type="NCBI Taxonomy" id="83340"/>
    <lineage>
        <taxon>Bacteria</taxon>
        <taxon>Bacillati</taxon>
        <taxon>Bacillota</taxon>
        <taxon>Clostridia</taxon>
        <taxon>Eubacteriales</taxon>
        <taxon>Clostridiaceae</taxon>
        <taxon>Clostridium</taxon>
    </lineage>
</organism>
<dbReference type="RefSeq" id="WP_320683338.1">
    <property type="nucleotide sequence ID" value="NZ_BAAACO010000002.1"/>
</dbReference>
<name>A0ABN1LTI8_9CLOT</name>
<dbReference type="Proteomes" id="UP001501764">
    <property type="component" value="Unassembled WGS sequence"/>
</dbReference>
<dbReference type="EMBL" id="BAAACO010000002">
    <property type="protein sequence ID" value="GAA0860040.1"/>
    <property type="molecule type" value="Genomic_DNA"/>
</dbReference>
<sequence>MSNQYTKIPLFIEDDFFIDDISLIESLSSAVIDILEDILPKDIESVNSLISKIKLEL</sequence>
<keyword evidence="2" id="KW-1185">Reference proteome</keyword>